<dbReference type="AlphaFoldDB" id="A0LP17"/>
<evidence type="ECO:0000259" key="4">
    <source>
        <dbReference type="Pfam" id="PF00890"/>
    </source>
</evidence>
<dbReference type="InterPro" id="IPR009158">
    <property type="entry name" value="G3P_DH_GlpB_su"/>
</dbReference>
<dbReference type="STRING" id="335543.Sfum_3498"/>
<dbReference type="PIRSF" id="PIRSF000141">
    <property type="entry name" value="Anaerobic_G3P_dh"/>
    <property type="match status" value="1"/>
</dbReference>
<dbReference type="HOGENOM" id="CLU_047793_1_0_7"/>
<dbReference type="OrthoDB" id="140595at2"/>
<dbReference type="NCBIfam" id="TIGR03378">
    <property type="entry name" value="glycerol3P_GlpB"/>
    <property type="match status" value="1"/>
</dbReference>
<dbReference type="SUPFAM" id="SSF51905">
    <property type="entry name" value="FAD/NAD(P)-binding domain"/>
    <property type="match status" value="1"/>
</dbReference>
<evidence type="ECO:0000313" key="6">
    <source>
        <dbReference type="Proteomes" id="UP000001784"/>
    </source>
</evidence>
<keyword evidence="3" id="KW-0560">Oxidoreductase</keyword>
<dbReference type="Proteomes" id="UP000001784">
    <property type="component" value="Chromosome"/>
</dbReference>
<dbReference type="PROSITE" id="PS51257">
    <property type="entry name" value="PROKAR_LIPOPROTEIN"/>
    <property type="match status" value="1"/>
</dbReference>
<keyword evidence="2" id="KW-0288">FMN</keyword>
<dbReference type="RefSeq" id="WP_011700294.1">
    <property type="nucleotide sequence ID" value="NC_008554.1"/>
</dbReference>
<dbReference type="InterPro" id="IPR036188">
    <property type="entry name" value="FAD/NAD-bd_sf"/>
</dbReference>
<reference evidence="5 6" key="1">
    <citation type="submission" date="2006-10" db="EMBL/GenBank/DDBJ databases">
        <title>Complete sequence of Syntrophobacter fumaroxidans MPOB.</title>
        <authorList>
            <consortium name="US DOE Joint Genome Institute"/>
            <person name="Copeland A."/>
            <person name="Lucas S."/>
            <person name="Lapidus A."/>
            <person name="Barry K."/>
            <person name="Detter J.C."/>
            <person name="Glavina del Rio T."/>
            <person name="Hammon N."/>
            <person name="Israni S."/>
            <person name="Pitluck S."/>
            <person name="Goltsman E.G."/>
            <person name="Martinez M."/>
            <person name="Schmutz J."/>
            <person name="Larimer F."/>
            <person name="Land M."/>
            <person name="Hauser L."/>
            <person name="Kyrpides N."/>
            <person name="Kim E."/>
            <person name="Boone D.R."/>
            <person name="Brockman F."/>
            <person name="Culley D."/>
            <person name="Ferry J."/>
            <person name="Gunsalus R."/>
            <person name="McInerney M.J."/>
            <person name="Morrison M."/>
            <person name="Plugge C."/>
            <person name="Rohlin L."/>
            <person name="Scholten J."/>
            <person name="Sieber J."/>
            <person name="Stams A.J.M."/>
            <person name="Worm P."/>
            <person name="Henstra A.M."/>
            <person name="Richardson P."/>
        </authorList>
    </citation>
    <scope>NUCLEOTIDE SEQUENCE [LARGE SCALE GENOMIC DNA]</scope>
    <source>
        <strain evidence="6">DSM 10017 / MPOB</strain>
    </source>
</reference>
<dbReference type="eggNOG" id="COG3075">
    <property type="taxonomic scope" value="Bacteria"/>
</dbReference>
<protein>
    <submittedName>
        <fullName evidence="5">Fumarate reductase/succinate dehydrogenase flavoprotein domain protein</fullName>
    </submittedName>
</protein>
<evidence type="ECO:0000313" key="5">
    <source>
        <dbReference type="EMBL" id="ABK19169.1"/>
    </source>
</evidence>
<keyword evidence="6" id="KW-1185">Reference proteome</keyword>
<dbReference type="EMBL" id="CP000478">
    <property type="protein sequence ID" value="ABK19169.1"/>
    <property type="molecule type" value="Genomic_DNA"/>
</dbReference>
<dbReference type="GO" id="GO:0004368">
    <property type="term" value="F:glycerol-3-phosphate dehydrogenase (quinone) activity"/>
    <property type="evidence" value="ECO:0007669"/>
    <property type="project" value="InterPro"/>
</dbReference>
<proteinExistence type="predicted"/>
<gene>
    <name evidence="5" type="ordered locus">Sfum_3498</name>
</gene>
<dbReference type="Gene3D" id="3.50.50.60">
    <property type="entry name" value="FAD/NAD(P)-binding domain"/>
    <property type="match status" value="1"/>
</dbReference>
<dbReference type="FunCoup" id="A0LP17">
    <property type="interactions" value="47"/>
</dbReference>
<evidence type="ECO:0000256" key="3">
    <source>
        <dbReference type="ARBA" id="ARBA00023002"/>
    </source>
</evidence>
<accession>A0LP17</accession>
<dbReference type="NCBIfam" id="NF003725">
    <property type="entry name" value="PRK05329.2-4"/>
    <property type="match status" value="1"/>
</dbReference>
<keyword evidence="1" id="KW-0285">Flavoprotein</keyword>
<name>A0LP17_SYNFM</name>
<dbReference type="InterPro" id="IPR003953">
    <property type="entry name" value="FAD-dep_OxRdtase_2_FAD-bd"/>
</dbReference>
<dbReference type="Pfam" id="PF00890">
    <property type="entry name" value="FAD_binding_2"/>
    <property type="match status" value="1"/>
</dbReference>
<dbReference type="GO" id="GO:0009331">
    <property type="term" value="C:glycerol-3-phosphate dehydrogenase (FAD) complex"/>
    <property type="evidence" value="ECO:0007669"/>
    <property type="project" value="InterPro"/>
</dbReference>
<organism evidence="5 6">
    <name type="scientific">Syntrophobacter fumaroxidans (strain DSM 10017 / MPOB)</name>
    <dbReference type="NCBI Taxonomy" id="335543"/>
    <lineage>
        <taxon>Bacteria</taxon>
        <taxon>Pseudomonadati</taxon>
        <taxon>Thermodesulfobacteriota</taxon>
        <taxon>Syntrophobacteria</taxon>
        <taxon>Syntrophobacterales</taxon>
        <taxon>Syntrophobacteraceae</taxon>
        <taxon>Syntrophobacter</taxon>
    </lineage>
</organism>
<dbReference type="InParanoid" id="A0LP17"/>
<evidence type="ECO:0000256" key="2">
    <source>
        <dbReference type="ARBA" id="ARBA00022643"/>
    </source>
</evidence>
<dbReference type="KEGG" id="sfu:Sfum_3498"/>
<sequence>MKSRPDSRLDLIVIGGGLAGTAAACLATTRGLSVARVAANAGGLAFAGGPLDLLGVYPPREQMVRDDPWEGISALIEGSPRHPYAVLGVDAVRRAMGEFLAFADSAGLRYCGMAERNVTIATAVGTLKTAYRVPRSMWRGVTALQDRLPTLIVDFEGMKDFSAAAMVEVLRSRWPRLQALRVTFPVRFPGIDRHNPLLAEALESSEIRAKLAEAIRPHLSGVLMVGMPAVLGIRAGDRVVADLEERLGVGIFEIPTMPPSVPGIRLQSAMEEALRKRGVQIFDGRRVLCARTEERLCAGITVGGAGEWHETMEAQGIILATGRFLGGGLSASRDGISEALFGLPVVQPPSRDRWHRGSFLDPRGHPVNEAGLAIDDRFRPLGEDGSFAFENVFAAGSILAHQDWVRTKSGAGLAVSTAHGAVEGFLRYRSGK</sequence>
<feature type="domain" description="FAD-dependent oxidoreductase 2 FAD-binding" evidence="4">
    <location>
        <begin position="10"/>
        <end position="413"/>
    </location>
</feature>
<evidence type="ECO:0000256" key="1">
    <source>
        <dbReference type="ARBA" id="ARBA00022630"/>
    </source>
</evidence>